<feature type="compositionally biased region" description="Gly residues" evidence="4">
    <location>
        <begin position="40"/>
        <end position="51"/>
    </location>
</feature>
<gene>
    <name evidence="6" type="ORF">IMSHALPRED_000811</name>
</gene>
<accession>A0A8H3PCP9</accession>
<dbReference type="InterPro" id="IPR001138">
    <property type="entry name" value="Zn2Cys6_DnaBD"/>
</dbReference>
<dbReference type="PROSITE" id="PS50048">
    <property type="entry name" value="ZN2_CY6_FUNGAL_2"/>
    <property type="match status" value="1"/>
</dbReference>
<keyword evidence="1" id="KW-0479">Metal-binding</keyword>
<feature type="compositionally biased region" description="Low complexity" evidence="4">
    <location>
        <begin position="9"/>
        <end position="39"/>
    </location>
</feature>
<dbReference type="GO" id="GO:0008270">
    <property type="term" value="F:zinc ion binding"/>
    <property type="evidence" value="ECO:0007669"/>
    <property type="project" value="InterPro"/>
</dbReference>
<protein>
    <recommendedName>
        <fullName evidence="5">Zn(2)-C6 fungal-type domain-containing protein</fullName>
    </recommendedName>
</protein>
<dbReference type="PANTHER" id="PTHR47256:SF1">
    <property type="entry name" value="ZN(II)2CYS6 TRANSCRIPTION FACTOR (EUROFUNG)"/>
    <property type="match status" value="1"/>
</dbReference>
<dbReference type="GO" id="GO:0006351">
    <property type="term" value="P:DNA-templated transcription"/>
    <property type="evidence" value="ECO:0007669"/>
    <property type="project" value="InterPro"/>
</dbReference>
<keyword evidence="3" id="KW-0175">Coiled coil</keyword>
<dbReference type="InterPro" id="IPR036864">
    <property type="entry name" value="Zn2-C6_fun-type_DNA-bd_sf"/>
</dbReference>
<dbReference type="PANTHER" id="PTHR47256">
    <property type="entry name" value="ZN(II)2CYS6 TRANSCRIPTION FACTOR (EUROFUNG)-RELATED"/>
    <property type="match status" value="1"/>
</dbReference>
<dbReference type="SMART" id="SM00066">
    <property type="entry name" value="GAL4"/>
    <property type="match status" value="1"/>
</dbReference>
<dbReference type="Gene3D" id="4.10.240.10">
    <property type="entry name" value="Zn(2)-C6 fungal-type DNA-binding domain"/>
    <property type="match status" value="1"/>
</dbReference>
<dbReference type="EMBL" id="CAJPDT010000109">
    <property type="protein sequence ID" value="CAF9938476.1"/>
    <property type="molecule type" value="Genomic_DNA"/>
</dbReference>
<keyword evidence="7" id="KW-1185">Reference proteome</keyword>
<keyword evidence="2" id="KW-0539">Nucleus</keyword>
<dbReference type="SUPFAM" id="SSF57701">
    <property type="entry name" value="Zn2/Cys6 DNA-binding domain"/>
    <property type="match status" value="1"/>
</dbReference>
<sequence>MSAFRSLAPSNQQAESISSSSAKPINGPSSGRATPATSGGASGGAGSGSGGDAPQRKRRTAGSVSTMACTPCRNARQKCNGTRPNICSRCAARKLRCIYEPHTKTHKNDLIKEIENLRQNNANLQSHNREIRDDAHTLDTDNRNLREEGAWQTTILETIGSNGHDREIISRLLRGDSHQSIAEWLRLENPECARGLEAPTTHHRLIDVVKLYEAQCQQGDGLRRLSPSPSEVESPWTKVTTSHKLIAHLFDLYFNWVHPVHMLFSESDFKHDFRGKIQTNCSASLVNAVCAMGCNLLQSEDVSDRRNRLDAATLRDGFMNEARANLTPSSYSYMTSIQTLAVMFLVELSSGRARKGIGYLRSAMDNLKNSIGPPLSDEANEITVWGLHTLLTSCASITYQKLYAPPTPREGIFQNVDMERDHAVWRFYRHRGDERELPTRPSHAIVTACYQAKLFRVIDESLNLYYGVRGQVSAEAFLEVYRRYLDWKTDVPPVIANVDVADQPLPHILYLHVQYHTALVQHVSPLLHCGLFSPDDHAELVRIVVYHARSSVELLAHARRLYSARFSMPLLSFCLIHVCDGLVRFSPSEPPASDTVEFCLEVLQQNSAGFALCGPLQSLCCQTAEECGVQLSDEMRALMGSFDHYVMDDILDACTRLSYTQPLDQILLRIDPEIANEWPGEWQRQVVGATEQARRGSSSSGRYMQIGNVLND</sequence>
<evidence type="ECO:0000256" key="3">
    <source>
        <dbReference type="SAM" id="Coils"/>
    </source>
</evidence>
<dbReference type="GO" id="GO:0000981">
    <property type="term" value="F:DNA-binding transcription factor activity, RNA polymerase II-specific"/>
    <property type="evidence" value="ECO:0007669"/>
    <property type="project" value="InterPro"/>
</dbReference>
<proteinExistence type="predicted"/>
<dbReference type="Pfam" id="PF00172">
    <property type="entry name" value="Zn_clus"/>
    <property type="match status" value="1"/>
</dbReference>
<reference evidence="6" key="1">
    <citation type="submission" date="2021-03" db="EMBL/GenBank/DDBJ databases">
        <authorList>
            <person name="Tagirdzhanova G."/>
        </authorList>
    </citation>
    <scope>NUCLEOTIDE SEQUENCE</scope>
</reference>
<feature type="coiled-coil region" evidence="3">
    <location>
        <begin position="107"/>
        <end position="148"/>
    </location>
</feature>
<name>A0A8H3PCP9_9LECA</name>
<evidence type="ECO:0000256" key="1">
    <source>
        <dbReference type="ARBA" id="ARBA00022723"/>
    </source>
</evidence>
<dbReference type="Pfam" id="PF04082">
    <property type="entry name" value="Fungal_trans"/>
    <property type="match status" value="1"/>
</dbReference>
<dbReference type="Proteomes" id="UP000664534">
    <property type="component" value="Unassembled WGS sequence"/>
</dbReference>
<evidence type="ECO:0000313" key="7">
    <source>
        <dbReference type="Proteomes" id="UP000664534"/>
    </source>
</evidence>
<comment type="caution">
    <text evidence="6">The sequence shown here is derived from an EMBL/GenBank/DDBJ whole genome shotgun (WGS) entry which is preliminary data.</text>
</comment>
<dbReference type="CDD" id="cd12148">
    <property type="entry name" value="fungal_TF_MHR"/>
    <property type="match status" value="1"/>
</dbReference>
<evidence type="ECO:0000256" key="2">
    <source>
        <dbReference type="ARBA" id="ARBA00023242"/>
    </source>
</evidence>
<evidence type="ECO:0000313" key="6">
    <source>
        <dbReference type="EMBL" id="CAF9938476.1"/>
    </source>
</evidence>
<organism evidence="6 7">
    <name type="scientific">Imshaugia aleurites</name>
    <dbReference type="NCBI Taxonomy" id="172621"/>
    <lineage>
        <taxon>Eukaryota</taxon>
        <taxon>Fungi</taxon>
        <taxon>Dikarya</taxon>
        <taxon>Ascomycota</taxon>
        <taxon>Pezizomycotina</taxon>
        <taxon>Lecanoromycetes</taxon>
        <taxon>OSLEUM clade</taxon>
        <taxon>Lecanoromycetidae</taxon>
        <taxon>Lecanorales</taxon>
        <taxon>Lecanorineae</taxon>
        <taxon>Parmeliaceae</taxon>
        <taxon>Imshaugia</taxon>
    </lineage>
</organism>
<feature type="domain" description="Zn(2)-C6 fungal-type" evidence="5">
    <location>
        <begin position="68"/>
        <end position="99"/>
    </location>
</feature>
<dbReference type="OrthoDB" id="2162761at2759"/>
<dbReference type="AlphaFoldDB" id="A0A8H3PCP9"/>
<evidence type="ECO:0000256" key="4">
    <source>
        <dbReference type="SAM" id="MobiDB-lite"/>
    </source>
</evidence>
<dbReference type="CDD" id="cd00067">
    <property type="entry name" value="GAL4"/>
    <property type="match status" value="1"/>
</dbReference>
<dbReference type="InterPro" id="IPR053187">
    <property type="entry name" value="Notoamide_regulator"/>
</dbReference>
<feature type="region of interest" description="Disordered" evidence="4">
    <location>
        <begin position="1"/>
        <end position="65"/>
    </location>
</feature>
<evidence type="ECO:0000259" key="5">
    <source>
        <dbReference type="PROSITE" id="PS50048"/>
    </source>
</evidence>
<dbReference type="InterPro" id="IPR007219">
    <property type="entry name" value="XnlR_reg_dom"/>
</dbReference>
<dbReference type="GO" id="GO:0003677">
    <property type="term" value="F:DNA binding"/>
    <property type="evidence" value="ECO:0007669"/>
    <property type="project" value="InterPro"/>
</dbReference>
<dbReference type="PROSITE" id="PS00463">
    <property type="entry name" value="ZN2_CY6_FUNGAL_1"/>
    <property type="match status" value="1"/>
</dbReference>